<feature type="domain" description="UBX" evidence="4">
    <location>
        <begin position="169"/>
        <end position="246"/>
    </location>
</feature>
<dbReference type="InterPro" id="IPR032675">
    <property type="entry name" value="LRR_dom_sf"/>
</dbReference>
<dbReference type="EMBL" id="AFYH01186920">
    <property type="status" value="NOT_ANNOTATED_CDS"/>
    <property type="molecule type" value="Genomic_DNA"/>
</dbReference>
<evidence type="ECO:0000259" key="4">
    <source>
        <dbReference type="PROSITE" id="PS50033"/>
    </source>
</evidence>
<dbReference type="SUPFAM" id="SSF54236">
    <property type="entry name" value="Ubiquitin-like"/>
    <property type="match status" value="1"/>
</dbReference>
<dbReference type="Gene3D" id="3.10.20.90">
    <property type="entry name" value="Phosphatidylinositol 3-kinase Catalytic Subunit, Chain A, domain 1"/>
    <property type="match status" value="1"/>
</dbReference>
<dbReference type="Proteomes" id="UP000008672">
    <property type="component" value="Unassembled WGS sequence"/>
</dbReference>
<keyword evidence="2" id="KW-1133">Transmembrane helix</keyword>
<keyword evidence="2" id="KW-0812">Transmembrane</keyword>
<dbReference type="InterPro" id="IPR001611">
    <property type="entry name" value="Leu-rich_rpt"/>
</dbReference>
<reference evidence="6" key="1">
    <citation type="submission" date="2011-08" db="EMBL/GenBank/DDBJ databases">
        <title>The draft genome of Latimeria chalumnae.</title>
        <authorList>
            <person name="Di Palma F."/>
            <person name="Alfoldi J."/>
            <person name="Johnson J."/>
            <person name="Berlin A."/>
            <person name="Gnerre S."/>
            <person name="Jaffe D."/>
            <person name="MacCallum I."/>
            <person name="Young S."/>
            <person name="Walker B.J."/>
            <person name="Lander E."/>
            <person name="Lindblad-Toh K."/>
        </authorList>
    </citation>
    <scope>NUCLEOTIDE SEQUENCE [LARGE SCALE GENOMIC DNA]</scope>
    <source>
        <strain evidence="6">Wild caught</strain>
    </source>
</reference>
<sequence>MGFDETQIQSAVQAGHLSIQEATEWLLQGGDQKYRLQQQHSKTLGAAIDAFNPPKSHEMQVGKETSQSHQAEGENSCIIITYLSGNHSAETSPFGSRLKLNRKGFEQQERERITQEVKAERRNKKKDHELALKRIADDRKCLQEKCKAAQQSETSAQQGQRLGGKVQTAVDSCCLLMFRLPSGSSFRERFQAEATLQSVKEHVAGRCPELQSFTFVQGFPKKVFTHADLSSTLKSLGLTPNATLCIQNAEPKPDEFLPLPKEIEDGNLEAAEESLRALPSLAQGLMPGNIGVHGVWQPPPRHHHYWGKLIDFLGWGGVGRSPIKKKIFWPEGAVMPGWVFFFLCVFVTGFGQIPFLLPDRRGRGFGSRYQWPVEGNRLRERPWEEYILEEVQYGRSFPDVAAQAAVERLNRASRDEQRASMQPSPPKKPFRLPQVPSLFSMSIKSAVTLMTAPSMQYISSLSSLAPELAEQLVAYMIKERLLRPKTLELFFGCQMQKLVLNCYPYATNELLRQLRAFHTLKHLSLVSCSLITDQGLSVVSTLQKLQHLNLSACVKLTDNCIQHIKGLKHLCYLSLDQTKVTDAGMQSYLESAPSSLIQLRLNRTDITENTLSMLPHKVPQLKLLSIKHTKVSDVSFLADLKALQTLHVDDTCVTENSLVALANHPTLSILSLSGIQTANGNDVLQIISGLQLSQLKLPSRHTVTDAGLLFLSHLQGISELDLTDYTHVTDEGVQHLANLHRLKKLSLSNTVVTDAGLPYLQNLRYLEDLCLDRTNVTSIGVSRCIISLPHLQVLGLACTHVGDNVVKQGLVLCKNLIKLNLSRTRITDKGLKYLCQLKLSQINLDGTGVSSTGVANLISSCPDIISIRASSLRVLSPDQVSDEEDTS</sequence>
<dbReference type="EMBL" id="AFYH01186921">
    <property type="status" value="NOT_ANNOTATED_CDS"/>
    <property type="molecule type" value="Genomic_DNA"/>
</dbReference>
<proteinExistence type="predicted"/>
<dbReference type="SMART" id="SM00166">
    <property type="entry name" value="UBX"/>
    <property type="match status" value="1"/>
</dbReference>
<dbReference type="EMBL" id="AFYH01186923">
    <property type="status" value="NOT_ANNOTATED_CDS"/>
    <property type="molecule type" value="Genomic_DNA"/>
</dbReference>
<dbReference type="InterPro" id="IPR015940">
    <property type="entry name" value="UBA"/>
</dbReference>
<dbReference type="GO" id="GO:0031146">
    <property type="term" value="P:SCF-dependent proteasomal ubiquitin-dependent protein catabolic process"/>
    <property type="evidence" value="ECO:0007669"/>
    <property type="project" value="TreeGrafter"/>
</dbReference>
<dbReference type="Pfam" id="PF13516">
    <property type="entry name" value="LRR_6"/>
    <property type="match status" value="1"/>
</dbReference>
<keyword evidence="2" id="KW-0472">Membrane</keyword>
<evidence type="ECO:0008006" key="7">
    <source>
        <dbReference type="Google" id="ProtNLM"/>
    </source>
</evidence>
<dbReference type="Gene3D" id="3.80.10.10">
    <property type="entry name" value="Ribonuclease Inhibitor"/>
    <property type="match status" value="4"/>
</dbReference>
<accession>H3ALW4</accession>
<dbReference type="Bgee" id="ENSLACG00000009369">
    <property type="expression patterns" value="Expressed in muscle tissue and 1 other cell type or tissue"/>
</dbReference>
<feature type="coiled-coil region" evidence="1">
    <location>
        <begin position="125"/>
        <end position="152"/>
    </location>
</feature>
<name>H3ALW4_LATCH</name>
<dbReference type="Ensembl" id="ENSLACT00000010714.1">
    <property type="protein sequence ID" value="ENSLACP00000010635.1"/>
    <property type="gene ID" value="ENSLACG00000009369.1"/>
</dbReference>
<evidence type="ECO:0000256" key="2">
    <source>
        <dbReference type="SAM" id="Phobius"/>
    </source>
</evidence>
<dbReference type="Pfam" id="PF25372">
    <property type="entry name" value="DUF7885"/>
    <property type="match status" value="1"/>
</dbReference>
<reference evidence="5" key="3">
    <citation type="submission" date="2025-09" db="UniProtKB">
        <authorList>
            <consortium name="Ensembl"/>
        </authorList>
    </citation>
    <scope>IDENTIFICATION</scope>
</reference>
<dbReference type="InterPro" id="IPR057207">
    <property type="entry name" value="FBXL15_LRR"/>
</dbReference>
<dbReference type="PROSITE" id="PS50033">
    <property type="entry name" value="UBX"/>
    <property type="match status" value="1"/>
</dbReference>
<dbReference type="Pfam" id="PF00789">
    <property type="entry name" value="UBX"/>
    <property type="match status" value="1"/>
</dbReference>
<dbReference type="EMBL" id="AFYH01186922">
    <property type="status" value="NOT_ANNOTATED_CDS"/>
    <property type="molecule type" value="Genomic_DNA"/>
</dbReference>
<dbReference type="InterPro" id="IPR029071">
    <property type="entry name" value="Ubiquitin-like_domsf"/>
</dbReference>
<evidence type="ECO:0000313" key="6">
    <source>
        <dbReference type="Proteomes" id="UP000008672"/>
    </source>
</evidence>
<keyword evidence="1" id="KW-0175">Coiled coil</keyword>
<dbReference type="PANTHER" id="PTHR13318">
    <property type="entry name" value="PARTNER OF PAIRED, ISOFORM B-RELATED"/>
    <property type="match status" value="1"/>
</dbReference>
<dbReference type="AlphaFoldDB" id="H3ALW4"/>
<dbReference type="EMBL" id="AFYH01186924">
    <property type="status" value="NOT_ANNOTATED_CDS"/>
    <property type="molecule type" value="Genomic_DNA"/>
</dbReference>
<reference evidence="5" key="2">
    <citation type="submission" date="2025-08" db="UniProtKB">
        <authorList>
            <consortium name="Ensembl"/>
        </authorList>
    </citation>
    <scope>IDENTIFICATION</scope>
</reference>
<gene>
    <name evidence="5" type="primary">SI:CH73-173P19.1</name>
</gene>
<evidence type="ECO:0000259" key="3">
    <source>
        <dbReference type="PROSITE" id="PS50030"/>
    </source>
</evidence>
<keyword evidence="6" id="KW-1185">Reference proteome</keyword>
<dbReference type="GO" id="GO:0019005">
    <property type="term" value="C:SCF ubiquitin ligase complex"/>
    <property type="evidence" value="ECO:0007669"/>
    <property type="project" value="TreeGrafter"/>
</dbReference>
<feature type="transmembrane region" description="Helical" evidence="2">
    <location>
        <begin position="335"/>
        <end position="357"/>
    </location>
</feature>
<dbReference type="PANTHER" id="PTHR13318:SF95">
    <property type="entry name" value="F-BOX PROTEIN YLR352W"/>
    <property type="match status" value="1"/>
</dbReference>
<feature type="domain" description="UBA" evidence="3">
    <location>
        <begin position="1"/>
        <end position="29"/>
    </location>
</feature>
<evidence type="ECO:0000313" key="5">
    <source>
        <dbReference type="Ensembl" id="ENSLACP00000010635.1"/>
    </source>
</evidence>
<dbReference type="GeneTree" id="ENSGT00400000022514"/>
<dbReference type="PROSITE" id="PS50030">
    <property type="entry name" value="UBA"/>
    <property type="match status" value="1"/>
</dbReference>
<evidence type="ECO:0000256" key="1">
    <source>
        <dbReference type="SAM" id="Coils"/>
    </source>
</evidence>
<organism evidence="5 6">
    <name type="scientific">Latimeria chalumnae</name>
    <name type="common">Coelacanth</name>
    <dbReference type="NCBI Taxonomy" id="7897"/>
    <lineage>
        <taxon>Eukaryota</taxon>
        <taxon>Metazoa</taxon>
        <taxon>Chordata</taxon>
        <taxon>Craniata</taxon>
        <taxon>Vertebrata</taxon>
        <taxon>Euteleostomi</taxon>
        <taxon>Coelacanthiformes</taxon>
        <taxon>Coelacanthidae</taxon>
        <taxon>Latimeria</taxon>
    </lineage>
</organism>
<dbReference type="InterPro" id="IPR006553">
    <property type="entry name" value="Leu-rich_rpt_Cys-con_subtyp"/>
</dbReference>
<dbReference type="InterPro" id="IPR001012">
    <property type="entry name" value="UBX_dom"/>
</dbReference>
<protein>
    <recommendedName>
        <fullName evidence="7">UBX domain-containing protein</fullName>
    </recommendedName>
</protein>
<dbReference type="SMART" id="SM00367">
    <property type="entry name" value="LRR_CC"/>
    <property type="match status" value="6"/>
</dbReference>
<dbReference type="SUPFAM" id="SSF52058">
    <property type="entry name" value="L domain-like"/>
    <property type="match status" value="1"/>
</dbReference>